<dbReference type="EMBL" id="CM018044">
    <property type="protein sequence ID" value="KAA8530003.1"/>
    <property type="molecule type" value="Genomic_DNA"/>
</dbReference>
<proteinExistence type="predicted"/>
<feature type="region of interest" description="Disordered" evidence="1">
    <location>
        <begin position="1"/>
        <end position="40"/>
    </location>
</feature>
<evidence type="ECO:0000256" key="1">
    <source>
        <dbReference type="SAM" id="MobiDB-lite"/>
    </source>
</evidence>
<evidence type="ECO:0000313" key="2">
    <source>
        <dbReference type="EMBL" id="KAA8530003.1"/>
    </source>
</evidence>
<reference evidence="2 3" key="1">
    <citation type="submission" date="2019-09" db="EMBL/GenBank/DDBJ databases">
        <title>A chromosome-level genome assembly of the Chinese tupelo Nyssa sinensis.</title>
        <authorList>
            <person name="Yang X."/>
            <person name="Kang M."/>
            <person name="Yang Y."/>
            <person name="Xiong H."/>
            <person name="Wang M."/>
            <person name="Zhang Z."/>
            <person name="Wang Z."/>
            <person name="Wu H."/>
            <person name="Ma T."/>
            <person name="Liu J."/>
            <person name="Xi Z."/>
        </authorList>
    </citation>
    <scope>NUCLEOTIDE SEQUENCE [LARGE SCALE GENOMIC DNA]</scope>
    <source>
        <strain evidence="2">J267</strain>
        <tissue evidence="2">Leaf</tissue>
    </source>
</reference>
<sequence length="129" mass="13771">MVADRNKGTCSGAINTGDEARISKRRRTREADDRDFGKGVDQGASELDGWACWHVIHGPQGGEGGRPEEAGGEPVTEGLGIMVDSGLVLGGMREAGGESGVVRGPVGFLLGLFWDFIKTQLFRRELKLS</sequence>
<gene>
    <name evidence="2" type="ORF">F0562_034542</name>
</gene>
<feature type="region of interest" description="Disordered" evidence="1">
    <location>
        <begin position="58"/>
        <end position="77"/>
    </location>
</feature>
<organism evidence="2 3">
    <name type="scientific">Nyssa sinensis</name>
    <dbReference type="NCBI Taxonomy" id="561372"/>
    <lineage>
        <taxon>Eukaryota</taxon>
        <taxon>Viridiplantae</taxon>
        <taxon>Streptophyta</taxon>
        <taxon>Embryophyta</taxon>
        <taxon>Tracheophyta</taxon>
        <taxon>Spermatophyta</taxon>
        <taxon>Magnoliopsida</taxon>
        <taxon>eudicotyledons</taxon>
        <taxon>Gunneridae</taxon>
        <taxon>Pentapetalae</taxon>
        <taxon>asterids</taxon>
        <taxon>Cornales</taxon>
        <taxon>Nyssaceae</taxon>
        <taxon>Nyssa</taxon>
    </lineage>
</organism>
<accession>A0A5J5AG76</accession>
<dbReference type="AlphaFoldDB" id="A0A5J5AG76"/>
<name>A0A5J5AG76_9ASTE</name>
<keyword evidence="3" id="KW-1185">Reference proteome</keyword>
<protein>
    <submittedName>
        <fullName evidence="2">Uncharacterized protein</fullName>
    </submittedName>
</protein>
<feature type="compositionally biased region" description="Basic and acidic residues" evidence="1">
    <location>
        <begin position="29"/>
        <end position="38"/>
    </location>
</feature>
<evidence type="ECO:0000313" key="3">
    <source>
        <dbReference type="Proteomes" id="UP000325577"/>
    </source>
</evidence>
<dbReference type="Proteomes" id="UP000325577">
    <property type="component" value="Linkage Group LG20"/>
</dbReference>